<accession>A0A1Y2JV50</accession>
<dbReference type="InterPro" id="IPR051340">
    <property type="entry name" value="Haloalkane_dehalogenase"/>
</dbReference>
<reference evidence="3 4" key="1">
    <citation type="submission" date="2017-03" db="EMBL/GenBank/DDBJ databases">
        <title>Whole genome sequences of fourteen strains of Bradyrhizobium canariense and one strain of Bradyrhizobium japonicum isolated from Lupinus (Papilionoideae: Genisteae) species in Algeria.</title>
        <authorList>
            <person name="Crovadore J."/>
            <person name="Chekireb D."/>
            <person name="Brachmann A."/>
            <person name="Chablais R."/>
            <person name="Cochard B."/>
            <person name="Lefort F."/>
        </authorList>
    </citation>
    <scope>NUCLEOTIDE SEQUENCE [LARGE SCALE GENOMIC DNA]</scope>
    <source>
        <strain evidence="3 4">UBMA197</strain>
    </source>
</reference>
<name>A0A1Y2JV50_BRAJP</name>
<dbReference type="RefSeq" id="WP_085398950.1">
    <property type="nucleotide sequence ID" value="NZ_NAFL01000208.1"/>
</dbReference>
<evidence type="ECO:0000259" key="2">
    <source>
        <dbReference type="Pfam" id="PF00561"/>
    </source>
</evidence>
<dbReference type="EMBL" id="NAFL01000208">
    <property type="protein sequence ID" value="OSJ35959.1"/>
    <property type="molecule type" value="Genomic_DNA"/>
</dbReference>
<keyword evidence="1 3" id="KW-0378">Hydrolase</keyword>
<dbReference type="InterPro" id="IPR000639">
    <property type="entry name" value="Epox_hydrolase-like"/>
</dbReference>
<dbReference type="PANTHER" id="PTHR42977:SF3">
    <property type="entry name" value="AB HYDROLASE-1 DOMAIN-CONTAINING PROTEIN"/>
    <property type="match status" value="1"/>
</dbReference>
<organism evidence="3 4">
    <name type="scientific">Bradyrhizobium japonicum</name>
    <dbReference type="NCBI Taxonomy" id="375"/>
    <lineage>
        <taxon>Bacteria</taxon>
        <taxon>Pseudomonadati</taxon>
        <taxon>Pseudomonadota</taxon>
        <taxon>Alphaproteobacteria</taxon>
        <taxon>Hyphomicrobiales</taxon>
        <taxon>Nitrobacteraceae</taxon>
        <taxon>Bradyrhizobium</taxon>
    </lineage>
</organism>
<evidence type="ECO:0000313" key="4">
    <source>
        <dbReference type="Proteomes" id="UP000193335"/>
    </source>
</evidence>
<dbReference type="FunFam" id="3.40.50.1820:FF:000173">
    <property type="entry name" value="Alpha/beta hydrolase"/>
    <property type="match status" value="1"/>
</dbReference>
<dbReference type="InterPro" id="IPR000073">
    <property type="entry name" value="AB_hydrolase_1"/>
</dbReference>
<dbReference type="PRINTS" id="PR00412">
    <property type="entry name" value="EPOXHYDRLASE"/>
</dbReference>
<feature type="domain" description="AB hydrolase-1" evidence="2">
    <location>
        <begin position="75"/>
        <end position="318"/>
    </location>
</feature>
<dbReference type="GO" id="GO:0004301">
    <property type="term" value="F:epoxide hydrolase activity"/>
    <property type="evidence" value="ECO:0007669"/>
    <property type="project" value="TreeGrafter"/>
</dbReference>
<dbReference type="Gene3D" id="3.40.50.1820">
    <property type="entry name" value="alpha/beta hydrolase"/>
    <property type="match status" value="1"/>
</dbReference>
<dbReference type="PANTHER" id="PTHR42977">
    <property type="entry name" value="HYDROLASE-RELATED"/>
    <property type="match status" value="1"/>
</dbReference>
<dbReference type="InterPro" id="IPR029058">
    <property type="entry name" value="AB_hydrolase_fold"/>
</dbReference>
<comment type="caution">
    <text evidence="3">The sequence shown here is derived from an EMBL/GenBank/DDBJ whole genome shotgun (WGS) entry which is preliminary data.</text>
</comment>
<dbReference type="PRINTS" id="PR00111">
    <property type="entry name" value="ABHYDROLASE"/>
</dbReference>
<evidence type="ECO:0000256" key="1">
    <source>
        <dbReference type="ARBA" id="ARBA00022801"/>
    </source>
</evidence>
<dbReference type="Proteomes" id="UP000193335">
    <property type="component" value="Unassembled WGS sequence"/>
</dbReference>
<protein>
    <submittedName>
        <fullName evidence="3">Alpha/beta hydrolase</fullName>
    </submittedName>
</protein>
<gene>
    <name evidence="3" type="ORF">BSZ19_06485</name>
</gene>
<dbReference type="Pfam" id="PF00561">
    <property type="entry name" value="Abhydrolase_1"/>
    <property type="match status" value="1"/>
</dbReference>
<sequence length="335" mass="37982">MKSAEVMPPQTRIDRRCLVVGLSGLAVATASPDASAKPQRDSRGTTGSYPVVYHRTKSVDGIKIFYREAGPKDAPVVLLLHGFPTSSHMFRNLIPALADRYHVIAPDYPGYGQSDMPPRTSFKYTFDRFGELVDGLLGQLGVTRYAMYVMDYGAPVGWRLALKHPERVSGLIVQNGNAYDEGLKEFWNPIKQYWADGSDTSRQALMKLVTLETTKFQYTDGMSDVSRISPDNWVQDQALLDRPGNSDIQMDLFYDYRTNLPLYPAVQAYFRKYKPPTLIVWGKNDFIFPADGAHPYKRDLPQVEFHLINTGHFALEDRFDEMVPLIRDFLARKIA</sequence>
<proteinExistence type="predicted"/>
<dbReference type="SUPFAM" id="SSF53474">
    <property type="entry name" value="alpha/beta-Hydrolases"/>
    <property type="match status" value="1"/>
</dbReference>
<evidence type="ECO:0000313" key="3">
    <source>
        <dbReference type="EMBL" id="OSJ35959.1"/>
    </source>
</evidence>
<dbReference type="AlphaFoldDB" id="A0A1Y2JV50"/>